<feature type="region of interest" description="Disordered" evidence="1">
    <location>
        <begin position="1"/>
        <end position="41"/>
    </location>
</feature>
<name>A0A9P6WR69_RHIOR</name>
<dbReference type="Proteomes" id="UP000716291">
    <property type="component" value="Unassembled WGS sequence"/>
</dbReference>
<reference evidence="2" key="1">
    <citation type="journal article" date="2020" name="Microb. Genom.">
        <title>Genetic diversity of clinical and environmental Mucorales isolates obtained from an investigation of mucormycosis cases among solid organ transplant recipients.</title>
        <authorList>
            <person name="Nguyen M.H."/>
            <person name="Kaul D."/>
            <person name="Muto C."/>
            <person name="Cheng S.J."/>
            <person name="Richter R.A."/>
            <person name="Bruno V.M."/>
            <person name="Liu G."/>
            <person name="Beyhan S."/>
            <person name="Sundermann A.J."/>
            <person name="Mounaud S."/>
            <person name="Pasculle A.W."/>
            <person name="Nierman W.C."/>
            <person name="Driscoll E."/>
            <person name="Cumbie R."/>
            <person name="Clancy C.J."/>
            <person name="Dupont C.L."/>
        </authorList>
    </citation>
    <scope>NUCLEOTIDE SEQUENCE</scope>
    <source>
        <strain evidence="2">GL11</strain>
    </source>
</reference>
<evidence type="ECO:0000313" key="3">
    <source>
        <dbReference type="Proteomes" id="UP000716291"/>
    </source>
</evidence>
<gene>
    <name evidence="2" type="ORF">G6F64_015525</name>
</gene>
<dbReference type="EMBL" id="JAANQT010015480">
    <property type="protein sequence ID" value="KAG1272294.1"/>
    <property type="molecule type" value="Genomic_DNA"/>
</dbReference>
<comment type="caution">
    <text evidence="2">The sequence shown here is derived from an EMBL/GenBank/DDBJ whole genome shotgun (WGS) entry which is preliminary data.</text>
</comment>
<evidence type="ECO:0000313" key="2">
    <source>
        <dbReference type="EMBL" id="KAG1272294.1"/>
    </source>
</evidence>
<accession>A0A9P6WR69</accession>
<sequence>MRPPAGRSDRFRGAPGRTSPAPPGSLRCWKRRRRRSPNPLSAALSLVDSTAISSAPGMRGASKWLVTTVLPTEPE</sequence>
<organism evidence="2 3">
    <name type="scientific">Rhizopus oryzae</name>
    <name type="common">Mucormycosis agent</name>
    <name type="synonym">Rhizopus arrhizus var. delemar</name>
    <dbReference type="NCBI Taxonomy" id="64495"/>
    <lineage>
        <taxon>Eukaryota</taxon>
        <taxon>Fungi</taxon>
        <taxon>Fungi incertae sedis</taxon>
        <taxon>Mucoromycota</taxon>
        <taxon>Mucoromycotina</taxon>
        <taxon>Mucoromycetes</taxon>
        <taxon>Mucorales</taxon>
        <taxon>Mucorineae</taxon>
        <taxon>Rhizopodaceae</taxon>
        <taxon>Rhizopus</taxon>
    </lineage>
</organism>
<evidence type="ECO:0000256" key="1">
    <source>
        <dbReference type="SAM" id="MobiDB-lite"/>
    </source>
</evidence>
<dbReference type="AlphaFoldDB" id="A0A9P6WR69"/>
<keyword evidence="3" id="KW-1185">Reference proteome</keyword>
<protein>
    <submittedName>
        <fullName evidence="2">Uncharacterized protein</fullName>
    </submittedName>
</protein>
<proteinExistence type="predicted"/>